<dbReference type="RefSeq" id="WP_172628315.1">
    <property type="nucleotide sequence ID" value="NZ_CAADFC020000029.1"/>
</dbReference>
<organism evidence="1 2">
    <name type="scientific">Bradyrhizobium ivorense</name>
    <dbReference type="NCBI Taxonomy" id="2511166"/>
    <lineage>
        <taxon>Bacteria</taxon>
        <taxon>Pseudomonadati</taxon>
        <taxon>Pseudomonadota</taxon>
        <taxon>Alphaproteobacteria</taxon>
        <taxon>Hyphomicrobiales</taxon>
        <taxon>Nitrobacteraceae</taxon>
        <taxon>Bradyrhizobium</taxon>
    </lineage>
</organism>
<name>A0A508TUF7_9BRAD</name>
<dbReference type="EMBL" id="CAADFC020000029">
    <property type="protein sequence ID" value="VIO77878.1"/>
    <property type="molecule type" value="Genomic_DNA"/>
</dbReference>
<accession>A0A508TUF7</accession>
<sequence>MSFSFMEPVFSPAQKYFSIVLSRFSRIVNQSVARMLANRARQVSRVMLRSFGGRPLPNLGVRPSRPIMRRALFALVIAGGSSPVFTMAADLVVRDHHAAQAEQAVSQQRTRQRCRLSSEWRLVVASASPDIPDQRTE</sequence>
<gene>
    <name evidence="1" type="ORF">CI1B_70600</name>
</gene>
<protein>
    <submittedName>
        <fullName evidence="1">Uncharacterized protein</fullName>
    </submittedName>
</protein>
<proteinExistence type="predicted"/>
<keyword evidence="2" id="KW-1185">Reference proteome</keyword>
<dbReference type="Proteomes" id="UP000328092">
    <property type="component" value="Unassembled WGS sequence"/>
</dbReference>
<comment type="caution">
    <text evidence="1">The sequence shown here is derived from an EMBL/GenBank/DDBJ whole genome shotgun (WGS) entry which is preliminary data.</text>
</comment>
<evidence type="ECO:0000313" key="1">
    <source>
        <dbReference type="EMBL" id="VIO77878.1"/>
    </source>
</evidence>
<dbReference type="AlphaFoldDB" id="A0A508TUF7"/>
<reference evidence="1" key="1">
    <citation type="submission" date="2019-02" db="EMBL/GenBank/DDBJ databases">
        <authorList>
            <person name="Pothier F.J."/>
        </authorList>
    </citation>
    <scope>NUCLEOTIDE SEQUENCE</scope>
    <source>
        <strain evidence="1">CI-1B</strain>
    </source>
</reference>
<evidence type="ECO:0000313" key="2">
    <source>
        <dbReference type="Proteomes" id="UP000328092"/>
    </source>
</evidence>